<keyword evidence="6" id="KW-0175">Coiled coil</keyword>
<organism evidence="10 11">
    <name type="scientific">Caulifigura coniformis</name>
    <dbReference type="NCBI Taxonomy" id="2527983"/>
    <lineage>
        <taxon>Bacteria</taxon>
        <taxon>Pseudomonadati</taxon>
        <taxon>Planctomycetota</taxon>
        <taxon>Planctomycetia</taxon>
        <taxon>Planctomycetales</taxon>
        <taxon>Planctomycetaceae</taxon>
        <taxon>Caulifigura</taxon>
    </lineage>
</organism>
<reference evidence="10 11" key="1">
    <citation type="submission" date="2019-02" db="EMBL/GenBank/DDBJ databases">
        <title>Deep-cultivation of Planctomycetes and their phenomic and genomic characterization uncovers novel biology.</title>
        <authorList>
            <person name="Wiegand S."/>
            <person name="Jogler M."/>
            <person name="Boedeker C."/>
            <person name="Pinto D."/>
            <person name="Vollmers J."/>
            <person name="Rivas-Marin E."/>
            <person name="Kohn T."/>
            <person name="Peeters S.H."/>
            <person name="Heuer A."/>
            <person name="Rast P."/>
            <person name="Oberbeckmann S."/>
            <person name="Bunk B."/>
            <person name="Jeske O."/>
            <person name="Meyerdierks A."/>
            <person name="Storesund J.E."/>
            <person name="Kallscheuer N."/>
            <person name="Luecker S."/>
            <person name="Lage O.M."/>
            <person name="Pohl T."/>
            <person name="Merkel B.J."/>
            <person name="Hornburger P."/>
            <person name="Mueller R.-W."/>
            <person name="Bruemmer F."/>
            <person name="Labrenz M."/>
            <person name="Spormann A.M."/>
            <person name="Op den Camp H."/>
            <person name="Overmann J."/>
            <person name="Amann R."/>
            <person name="Jetten M.S.M."/>
            <person name="Mascher T."/>
            <person name="Medema M.H."/>
            <person name="Devos D.P."/>
            <person name="Kaster A.-K."/>
            <person name="Ovreas L."/>
            <person name="Rohde M."/>
            <person name="Galperin M.Y."/>
            <person name="Jogler C."/>
        </authorList>
    </citation>
    <scope>NUCLEOTIDE SEQUENCE [LARGE SCALE GENOMIC DNA]</scope>
    <source>
        <strain evidence="10 11">Pan44</strain>
    </source>
</reference>
<dbReference type="InParanoid" id="A0A517SAI5"/>
<dbReference type="GO" id="GO:0008409">
    <property type="term" value="F:5'-3' exonuclease activity"/>
    <property type="evidence" value="ECO:0007669"/>
    <property type="project" value="InterPro"/>
</dbReference>
<dbReference type="InterPro" id="IPR004610">
    <property type="entry name" value="RecJ"/>
</dbReference>
<protein>
    <recommendedName>
        <fullName evidence="2">Single-stranded-DNA-specific exonuclease RecJ</fullName>
    </recommendedName>
</protein>
<evidence type="ECO:0000256" key="3">
    <source>
        <dbReference type="ARBA" id="ARBA00022722"/>
    </source>
</evidence>
<dbReference type="FunCoup" id="A0A517SAI5">
    <property type="interactions" value="344"/>
</dbReference>
<dbReference type="InterPro" id="IPR003156">
    <property type="entry name" value="DHHA1_dom"/>
</dbReference>
<evidence type="ECO:0000313" key="11">
    <source>
        <dbReference type="Proteomes" id="UP000315700"/>
    </source>
</evidence>
<dbReference type="GO" id="GO:0003676">
    <property type="term" value="F:nucleic acid binding"/>
    <property type="evidence" value="ECO:0007669"/>
    <property type="project" value="InterPro"/>
</dbReference>
<feature type="coiled-coil region" evidence="6">
    <location>
        <begin position="319"/>
        <end position="346"/>
    </location>
</feature>
<dbReference type="InterPro" id="IPR051673">
    <property type="entry name" value="SSDNA_exonuclease_RecJ"/>
</dbReference>
<feature type="domain" description="RecJ OB" evidence="9">
    <location>
        <begin position="467"/>
        <end position="576"/>
    </location>
</feature>
<dbReference type="NCBIfam" id="TIGR00644">
    <property type="entry name" value="recJ"/>
    <property type="match status" value="1"/>
</dbReference>
<dbReference type="Gene3D" id="3.10.310.30">
    <property type="match status" value="1"/>
</dbReference>
<feature type="domain" description="DHHA1" evidence="8">
    <location>
        <begin position="360"/>
        <end position="451"/>
    </location>
</feature>
<evidence type="ECO:0000256" key="6">
    <source>
        <dbReference type="SAM" id="Coils"/>
    </source>
</evidence>
<dbReference type="EMBL" id="CP036271">
    <property type="protein sequence ID" value="QDT53144.1"/>
    <property type="molecule type" value="Genomic_DNA"/>
</dbReference>
<evidence type="ECO:0000256" key="4">
    <source>
        <dbReference type="ARBA" id="ARBA00022801"/>
    </source>
</evidence>
<sequence>MPRNWTFALHDSAVIGRLSRDLDCSPLLAQVLAARGLLTKADATLFLQTRLVDLHDPNLLPGASEAADRILAAMNAGRRITIYGDYDVDGVTATSILYRCLKLAGAKVDYYIPCRFEEGYGLNLEAVRKLSAEDPTRLVVTVDCGICSLLEAGLAKELNLELIVTDHHHMTDSLPCAATVVHPRRPGSEYPFPELCGAGVAFKLAWAICQRMGTDGKAPPRLREFLMQAVGMAAMGTVADVVPLRGENRVLVAYGLQAMLERPTVGLEMLLKICELHEKKSLTAEDIGFAIGPRLNAAGRLGQARLAVELLTTEDRSRAAQLTAYIDQLNKDRQTVERRMFKQAKELVEANEQWLSHPALVLPSTDWHAGVMGIVANRIAEHFTRPTIMLKVNEAAGTAHGSGRSFGGFDLHAALGACAELLEGFGGHSFAAGVRLAKSNVDAFREKLASVAIDYFVEGVEEPALDVDAEVTLADLTPRAVRELDRLGPYGAEHRRPVFAINRLDLVEPPKKFGGGERHLSLRVRQNGKVLRAVAFGRAEWADEIAAAGDSPISLCFQPQMNEFRGFETVELHLVDWKPADKAVAPAVSA</sequence>
<dbReference type="Pfam" id="PF01368">
    <property type="entry name" value="DHH"/>
    <property type="match status" value="1"/>
</dbReference>
<evidence type="ECO:0000313" key="10">
    <source>
        <dbReference type="EMBL" id="QDT53144.1"/>
    </source>
</evidence>
<keyword evidence="4 10" id="KW-0378">Hydrolase</keyword>
<evidence type="ECO:0000256" key="1">
    <source>
        <dbReference type="ARBA" id="ARBA00005915"/>
    </source>
</evidence>
<evidence type="ECO:0000259" key="9">
    <source>
        <dbReference type="Pfam" id="PF17768"/>
    </source>
</evidence>
<dbReference type="InterPro" id="IPR038763">
    <property type="entry name" value="DHH_sf"/>
</dbReference>
<dbReference type="AlphaFoldDB" id="A0A517SAI5"/>
<keyword evidence="3" id="KW-0540">Nuclease</keyword>
<dbReference type="Pfam" id="PF02272">
    <property type="entry name" value="DHHA1"/>
    <property type="match status" value="1"/>
</dbReference>
<name>A0A517SAI5_9PLAN</name>
<dbReference type="PANTHER" id="PTHR30255:SF2">
    <property type="entry name" value="SINGLE-STRANDED-DNA-SPECIFIC EXONUCLEASE RECJ"/>
    <property type="match status" value="1"/>
</dbReference>
<dbReference type="OrthoDB" id="9809852at2"/>
<dbReference type="GO" id="GO:0006281">
    <property type="term" value="P:DNA repair"/>
    <property type="evidence" value="ECO:0007669"/>
    <property type="project" value="InterPro"/>
</dbReference>
<dbReference type="Pfam" id="PF17768">
    <property type="entry name" value="RecJ_OB"/>
    <property type="match status" value="1"/>
</dbReference>
<dbReference type="GO" id="GO:0006310">
    <property type="term" value="P:DNA recombination"/>
    <property type="evidence" value="ECO:0007669"/>
    <property type="project" value="InterPro"/>
</dbReference>
<dbReference type="Proteomes" id="UP000315700">
    <property type="component" value="Chromosome"/>
</dbReference>
<dbReference type="KEGG" id="ccos:Pan44_11590"/>
<evidence type="ECO:0000259" key="8">
    <source>
        <dbReference type="Pfam" id="PF02272"/>
    </source>
</evidence>
<feature type="domain" description="DDH" evidence="7">
    <location>
        <begin position="79"/>
        <end position="211"/>
    </location>
</feature>
<keyword evidence="5 10" id="KW-0269">Exonuclease</keyword>
<dbReference type="PANTHER" id="PTHR30255">
    <property type="entry name" value="SINGLE-STRANDED-DNA-SPECIFIC EXONUCLEASE RECJ"/>
    <property type="match status" value="1"/>
</dbReference>
<dbReference type="InterPro" id="IPR001667">
    <property type="entry name" value="DDH_dom"/>
</dbReference>
<dbReference type="RefSeq" id="WP_145028110.1">
    <property type="nucleotide sequence ID" value="NZ_CP036271.1"/>
</dbReference>
<accession>A0A517SAI5</accession>
<comment type="similarity">
    <text evidence="1">Belongs to the RecJ family.</text>
</comment>
<proteinExistence type="inferred from homology"/>
<evidence type="ECO:0000259" key="7">
    <source>
        <dbReference type="Pfam" id="PF01368"/>
    </source>
</evidence>
<evidence type="ECO:0000256" key="2">
    <source>
        <dbReference type="ARBA" id="ARBA00019841"/>
    </source>
</evidence>
<dbReference type="SUPFAM" id="SSF64182">
    <property type="entry name" value="DHH phosphoesterases"/>
    <property type="match status" value="1"/>
</dbReference>
<dbReference type="Gene3D" id="3.90.1640.30">
    <property type="match status" value="1"/>
</dbReference>
<dbReference type="InterPro" id="IPR041122">
    <property type="entry name" value="RecJ_OB"/>
</dbReference>
<keyword evidence="11" id="KW-1185">Reference proteome</keyword>
<gene>
    <name evidence="10" type="primary">recJ</name>
    <name evidence="10" type="ORF">Pan44_11590</name>
</gene>
<evidence type="ECO:0000256" key="5">
    <source>
        <dbReference type="ARBA" id="ARBA00022839"/>
    </source>
</evidence>